<comment type="caution">
    <text evidence="2">The sequence shown here is derived from an EMBL/GenBank/DDBJ whole genome shotgun (WGS) entry which is preliminary data.</text>
</comment>
<evidence type="ECO:0000313" key="3">
    <source>
        <dbReference type="Proteomes" id="UP000239322"/>
    </source>
</evidence>
<keyword evidence="3" id="KW-1185">Reference proteome</keyword>
<gene>
    <name evidence="2" type="ORF">C6N75_23895</name>
</gene>
<protein>
    <submittedName>
        <fullName evidence="2">Uncharacterized protein</fullName>
    </submittedName>
</protein>
<dbReference type="Proteomes" id="UP000239322">
    <property type="component" value="Unassembled WGS sequence"/>
</dbReference>
<reference evidence="2 3" key="1">
    <citation type="submission" date="2018-03" db="EMBL/GenBank/DDBJ databases">
        <title>Novel Streptomyces sp. from soil.</title>
        <authorList>
            <person name="Tan G.Y.A."/>
            <person name="Lee Z.Y."/>
        </authorList>
    </citation>
    <scope>NUCLEOTIDE SEQUENCE [LARGE SCALE GENOMIC DNA]</scope>
    <source>
        <strain evidence="2 3">ST5x</strain>
    </source>
</reference>
<evidence type="ECO:0000256" key="1">
    <source>
        <dbReference type="SAM" id="MobiDB-lite"/>
    </source>
</evidence>
<organism evidence="2 3">
    <name type="scientific">Streptomyces solincola</name>
    <dbReference type="NCBI Taxonomy" id="2100817"/>
    <lineage>
        <taxon>Bacteria</taxon>
        <taxon>Bacillati</taxon>
        <taxon>Actinomycetota</taxon>
        <taxon>Actinomycetes</taxon>
        <taxon>Kitasatosporales</taxon>
        <taxon>Streptomycetaceae</taxon>
        <taxon>Streptomyces</taxon>
    </lineage>
</organism>
<feature type="region of interest" description="Disordered" evidence="1">
    <location>
        <begin position="1"/>
        <end position="41"/>
    </location>
</feature>
<dbReference type="SUPFAM" id="SSF52540">
    <property type="entry name" value="P-loop containing nucleoside triphosphate hydrolases"/>
    <property type="match status" value="1"/>
</dbReference>
<proteinExistence type="predicted"/>
<feature type="compositionally biased region" description="Gly residues" evidence="1">
    <location>
        <begin position="1"/>
        <end position="11"/>
    </location>
</feature>
<evidence type="ECO:0000313" key="2">
    <source>
        <dbReference type="EMBL" id="PRH76759.1"/>
    </source>
</evidence>
<name>A0A2S9PQR6_9ACTN</name>
<feature type="non-terminal residue" evidence="2">
    <location>
        <position position="281"/>
    </location>
</feature>
<dbReference type="InterPro" id="IPR027417">
    <property type="entry name" value="P-loop_NTPase"/>
</dbReference>
<dbReference type="EMBL" id="PVLV01000433">
    <property type="protein sequence ID" value="PRH76759.1"/>
    <property type="molecule type" value="Genomic_DNA"/>
</dbReference>
<dbReference type="AlphaFoldDB" id="A0A2S9PQR6"/>
<sequence>MQRQASGGGGEASSAPGRPIGQWDPHALEVHPAGPGGTAVGARRLPGYVPRAHDAVLTEAVRDAVAGRSRMVVLVGSSSTGKTRAFWEAVQPLADAGWRLWHPFDPTRAAAALDALHRVAPRTVVWLNEAQHYLGDREAGERIAAALHGLLTTPQAGPVLVLGTLWPEYAARYSALPAPGEPDPHSRVRELLAGRTVGVPTAFDGQALDAAAALAQGGDRMLADALTRARASGRVAQDLAGAPELLKRYEQATPAAAALLEAAMDARRLQQGCGRRRRLFV</sequence>
<accession>A0A2S9PQR6</accession>